<evidence type="ECO:0000313" key="7">
    <source>
        <dbReference type="Proteomes" id="UP000248798"/>
    </source>
</evidence>
<dbReference type="Gene3D" id="3.90.226.10">
    <property type="entry name" value="2-enoyl-CoA Hydratase, Chain A, domain 1"/>
    <property type="match status" value="1"/>
</dbReference>
<gene>
    <name evidence="6" type="ORF">DO021_00865</name>
    <name evidence="5" type="ORF">EYB58_08880</name>
</gene>
<evidence type="ECO:0000259" key="4">
    <source>
        <dbReference type="Pfam" id="PF16113"/>
    </source>
</evidence>
<reference evidence="5 8" key="2">
    <citation type="submission" date="2019-02" db="EMBL/GenBank/DDBJ databases">
        <title>Complete genome sequence of Desulfobacter hydrogenophilus AcRS1.</title>
        <authorList>
            <person name="Marietou A."/>
            <person name="Lund M.B."/>
            <person name="Marshall I.P.G."/>
            <person name="Schreiber L."/>
            <person name="Jorgensen B."/>
        </authorList>
    </citation>
    <scope>NUCLEOTIDE SEQUENCE [LARGE SCALE GENOMIC DNA]</scope>
    <source>
        <strain evidence="5 8">AcRS1</strain>
    </source>
</reference>
<dbReference type="InterPro" id="IPR045004">
    <property type="entry name" value="ECH_dom"/>
</dbReference>
<proteinExistence type="predicted"/>
<evidence type="ECO:0000256" key="2">
    <source>
        <dbReference type="ARBA" id="ARBA00011915"/>
    </source>
</evidence>
<keyword evidence="6" id="KW-0413">Isomerase</keyword>
<dbReference type="EMBL" id="CP036313">
    <property type="protein sequence ID" value="QBH13021.1"/>
    <property type="molecule type" value="Genomic_DNA"/>
</dbReference>
<comment type="catalytic activity">
    <reaction evidence="1">
        <text>3-hydroxy-2-methylpropanoyl-CoA + H2O = 3-hydroxy-2-methylpropanoate + CoA + H(+)</text>
        <dbReference type="Rhea" id="RHEA:20888"/>
        <dbReference type="ChEBI" id="CHEBI:11805"/>
        <dbReference type="ChEBI" id="CHEBI:15377"/>
        <dbReference type="ChEBI" id="CHEBI:15378"/>
        <dbReference type="ChEBI" id="CHEBI:57287"/>
        <dbReference type="ChEBI" id="CHEBI:57340"/>
        <dbReference type="EC" id="3.1.2.4"/>
    </reaction>
</comment>
<protein>
    <recommendedName>
        <fullName evidence="2">3-hydroxyisobutyryl-CoA hydrolase</fullName>
        <ecNumber evidence="2">3.1.2.4</ecNumber>
    </recommendedName>
</protein>
<evidence type="ECO:0000313" key="5">
    <source>
        <dbReference type="EMBL" id="QBH13021.1"/>
    </source>
</evidence>
<dbReference type="CDD" id="cd06558">
    <property type="entry name" value="crotonase-like"/>
    <property type="match status" value="1"/>
</dbReference>
<keyword evidence="3" id="KW-0378">Hydrolase</keyword>
<dbReference type="Proteomes" id="UP000293902">
    <property type="component" value="Chromosome"/>
</dbReference>
<dbReference type="EC" id="3.1.2.4" evidence="2"/>
<name>A0A328FM12_9BACT</name>
<dbReference type="Pfam" id="PF16113">
    <property type="entry name" value="ECH_2"/>
    <property type="match status" value="1"/>
</dbReference>
<dbReference type="Proteomes" id="UP000248798">
    <property type="component" value="Unassembled WGS sequence"/>
</dbReference>
<dbReference type="PANTHER" id="PTHR43176:SF3">
    <property type="entry name" value="3-HYDROXYISOBUTYRYL-COA HYDROLASE, MITOCHONDRIAL"/>
    <property type="match status" value="1"/>
</dbReference>
<keyword evidence="8" id="KW-1185">Reference proteome</keyword>
<dbReference type="InterPro" id="IPR032259">
    <property type="entry name" value="HIBYL-CoA-H"/>
</dbReference>
<dbReference type="EMBL" id="QLNI01000001">
    <property type="protein sequence ID" value="RAM04005.1"/>
    <property type="molecule type" value="Genomic_DNA"/>
</dbReference>
<reference evidence="6 7" key="1">
    <citation type="submission" date="2018-06" db="EMBL/GenBank/DDBJ databases">
        <title>Complete Genome Sequence of Desulfobacter hydrogenophilus (DSM3380).</title>
        <authorList>
            <person name="Marietou A."/>
            <person name="Schreiber L."/>
            <person name="Marshall I."/>
            <person name="Jorgensen B."/>
        </authorList>
    </citation>
    <scope>NUCLEOTIDE SEQUENCE [LARGE SCALE GENOMIC DNA]</scope>
    <source>
        <strain evidence="6 7">DSM 3380</strain>
    </source>
</reference>
<accession>A0A328FM12</accession>
<dbReference type="SUPFAM" id="SSF52096">
    <property type="entry name" value="ClpP/crotonase"/>
    <property type="match status" value="1"/>
</dbReference>
<sequence>MLCCGLNLGIDRPSQPMAVYMKVSISYRIIFMFRCGMSLGVDRPGQPMADIRKDSGLMESQRVITSRNSQMLSITLNRPNVINSLDVEMIRLIQECLDEAESSPSVRLVLINGTGDKGFCAGGDVEAIYNAVKQGDPDRGMVFFREEYDLDLRIFKFPKPVIVLAHGITMGGGLGLAAGADMVVSTEKTVMAMPETRIGFFPDVGATGWLFSKCPAGYPEFIGLTGYRLKGPECRRLGLASHMVIDDMRLEFIKDLEQLSEKLPDDRSKAVQVLSSAFKSLRDNKYISNLEMDEWVRTCFAGKRSVNEILSLLSECSQHKELSQASLTKLSEKSPTSLALTLSLLRSNEKRAMEDVYRKDLKAVRFMITHPDYAEGVRAQLVDKDKNPVWQPGTIDETSLPGFL</sequence>
<dbReference type="PANTHER" id="PTHR43176">
    <property type="entry name" value="3-HYDROXYISOBUTYRYL-COA HYDROLASE-RELATED"/>
    <property type="match status" value="1"/>
</dbReference>
<feature type="domain" description="Enoyl-CoA hydratase/isomerase" evidence="4">
    <location>
        <begin position="73"/>
        <end position="398"/>
    </location>
</feature>
<evidence type="ECO:0000313" key="6">
    <source>
        <dbReference type="EMBL" id="RAM04005.1"/>
    </source>
</evidence>
<evidence type="ECO:0000256" key="1">
    <source>
        <dbReference type="ARBA" id="ARBA00001709"/>
    </source>
</evidence>
<dbReference type="AlphaFoldDB" id="A0A328FM12"/>
<dbReference type="OrthoDB" id="9790967at2"/>
<dbReference type="GO" id="GO:0003860">
    <property type="term" value="F:3-hydroxyisobutyryl-CoA hydrolase activity"/>
    <property type="evidence" value="ECO:0007669"/>
    <property type="project" value="UniProtKB-EC"/>
</dbReference>
<evidence type="ECO:0000313" key="8">
    <source>
        <dbReference type="Proteomes" id="UP000293902"/>
    </source>
</evidence>
<dbReference type="GO" id="GO:0016853">
    <property type="term" value="F:isomerase activity"/>
    <property type="evidence" value="ECO:0007669"/>
    <property type="project" value="UniProtKB-KW"/>
</dbReference>
<dbReference type="InterPro" id="IPR029045">
    <property type="entry name" value="ClpP/crotonase-like_dom_sf"/>
</dbReference>
<evidence type="ECO:0000256" key="3">
    <source>
        <dbReference type="ARBA" id="ARBA00022801"/>
    </source>
</evidence>
<organism evidence="6 7">
    <name type="scientific">Desulfobacter hydrogenophilus</name>
    <dbReference type="NCBI Taxonomy" id="2291"/>
    <lineage>
        <taxon>Bacteria</taxon>
        <taxon>Pseudomonadati</taxon>
        <taxon>Thermodesulfobacteriota</taxon>
        <taxon>Desulfobacteria</taxon>
        <taxon>Desulfobacterales</taxon>
        <taxon>Desulfobacteraceae</taxon>
        <taxon>Desulfobacter</taxon>
    </lineage>
</organism>
<dbReference type="NCBIfam" id="NF004127">
    <property type="entry name" value="PRK05617.1"/>
    <property type="match status" value="1"/>
</dbReference>
<dbReference type="GO" id="GO:0006574">
    <property type="term" value="P:L-valine catabolic process"/>
    <property type="evidence" value="ECO:0007669"/>
    <property type="project" value="TreeGrafter"/>
</dbReference>